<sequence length="144" mass="14624">MFSRELAGYIVVEPCDTTDYEGFTAADRLLGAPGPRPTALFVGNALAALDALTLARSSRIAVPGERAVAPSTAPFLARSPAISLTSVALETERRGALAGGADDPQAPGVRRETRETGDAPPGSASGVPRCPEKSPSCPGTSGSC</sequence>
<dbReference type="Pfam" id="PF13377">
    <property type="entry name" value="Peripla_BP_3"/>
    <property type="match status" value="1"/>
</dbReference>
<dbReference type="RefSeq" id="WP_014846443.1">
    <property type="nucleotide sequence ID" value="NZ_CAUVFX010000001.1"/>
</dbReference>
<proteinExistence type="predicted"/>
<reference evidence="6" key="1">
    <citation type="submission" date="2021-03" db="EMBL/GenBank/DDBJ databases">
        <title>Human Oral Microbial Genomes.</title>
        <authorList>
            <person name="Johnston C.D."/>
            <person name="Chen T."/>
            <person name="Dewhirst F.E."/>
        </authorList>
    </citation>
    <scope>NUCLEOTIDE SEQUENCE</scope>
    <source>
        <strain evidence="6">F0714</strain>
    </source>
</reference>
<evidence type="ECO:0000256" key="4">
    <source>
        <dbReference type="SAM" id="MobiDB-lite"/>
    </source>
</evidence>
<organism evidence="6 7">
    <name type="scientific">Arachnia propionica</name>
    <dbReference type="NCBI Taxonomy" id="1750"/>
    <lineage>
        <taxon>Bacteria</taxon>
        <taxon>Bacillati</taxon>
        <taxon>Actinomycetota</taxon>
        <taxon>Actinomycetes</taxon>
        <taxon>Propionibacteriales</taxon>
        <taxon>Propionibacteriaceae</taxon>
        <taxon>Arachnia</taxon>
    </lineage>
</organism>
<evidence type="ECO:0000313" key="6">
    <source>
        <dbReference type="EMBL" id="QUC09935.1"/>
    </source>
</evidence>
<accession>A0AB37HSS4</accession>
<keyword evidence="1" id="KW-0805">Transcription regulation</keyword>
<dbReference type="Proteomes" id="UP000677180">
    <property type="component" value="Chromosome"/>
</dbReference>
<dbReference type="Gene3D" id="3.40.50.2300">
    <property type="match status" value="1"/>
</dbReference>
<evidence type="ECO:0000256" key="2">
    <source>
        <dbReference type="ARBA" id="ARBA00023125"/>
    </source>
</evidence>
<gene>
    <name evidence="6" type="ORF">J5A53_08840</name>
</gene>
<feature type="domain" description="Transcriptional regulator LacI/GalR-like sensor" evidence="5">
    <location>
        <begin position="20"/>
        <end position="99"/>
    </location>
</feature>
<dbReference type="AlphaFoldDB" id="A0AB37HSS4"/>
<dbReference type="InterPro" id="IPR046335">
    <property type="entry name" value="LacI/GalR-like_sensor"/>
</dbReference>
<dbReference type="GeneID" id="64406819"/>
<dbReference type="GO" id="GO:0003677">
    <property type="term" value="F:DNA binding"/>
    <property type="evidence" value="ECO:0007669"/>
    <property type="project" value="UniProtKB-KW"/>
</dbReference>
<evidence type="ECO:0000256" key="3">
    <source>
        <dbReference type="ARBA" id="ARBA00023163"/>
    </source>
</evidence>
<evidence type="ECO:0000256" key="1">
    <source>
        <dbReference type="ARBA" id="ARBA00023015"/>
    </source>
</evidence>
<evidence type="ECO:0000259" key="5">
    <source>
        <dbReference type="Pfam" id="PF13377"/>
    </source>
</evidence>
<dbReference type="EMBL" id="CP072385">
    <property type="protein sequence ID" value="QUC09935.1"/>
    <property type="molecule type" value="Genomic_DNA"/>
</dbReference>
<dbReference type="InterPro" id="IPR028082">
    <property type="entry name" value="Peripla_BP_I"/>
</dbReference>
<protein>
    <recommendedName>
        <fullName evidence="5">Transcriptional regulator LacI/GalR-like sensor domain-containing protein</fullName>
    </recommendedName>
</protein>
<keyword evidence="2" id="KW-0238">DNA-binding</keyword>
<dbReference type="SUPFAM" id="SSF53822">
    <property type="entry name" value="Periplasmic binding protein-like I"/>
    <property type="match status" value="1"/>
</dbReference>
<keyword evidence="3" id="KW-0804">Transcription</keyword>
<evidence type="ECO:0000313" key="7">
    <source>
        <dbReference type="Proteomes" id="UP000677180"/>
    </source>
</evidence>
<feature type="region of interest" description="Disordered" evidence="4">
    <location>
        <begin position="94"/>
        <end position="144"/>
    </location>
</feature>
<name>A0AB37HSS4_9ACTN</name>